<reference evidence="2 3" key="1">
    <citation type="submission" date="2020-08" db="EMBL/GenBank/DDBJ databases">
        <title>Sequencing the genomes of 1000 actinobacteria strains.</title>
        <authorList>
            <person name="Klenk H.-P."/>
        </authorList>
    </citation>
    <scope>NUCLEOTIDE SEQUENCE [LARGE SCALE GENOMIC DNA]</scope>
    <source>
        <strain evidence="2 3">DSM 102030</strain>
    </source>
</reference>
<proteinExistence type="predicted"/>
<evidence type="ECO:0000313" key="3">
    <source>
        <dbReference type="Proteomes" id="UP000523007"/>
    </source>
</evidence>
<keyword evidence="1" id="KW-1133">Transmembrane helix</keyword>
<accession>A0A7W7RDT8</accession>
<evidence type="ECO:0000313" key="2">
    <source>
        <dbReference type="EMBL" id="MBB4929591.1"/>
    </source>
</evidence>
<keyword evidence="1" id="KW-0812">Transmembrane</keyword>
<comment type="caution">
    <text evidence="2">The sequence shown here is derived from an EMBL/GenBank/DDBJ whole genome shotgun (WGS) entry which is preliminary data.</text>
</comment>
<dbReference type="Proteomes" id="UP000523007">
    <property type="component" value="Unassembled WGS sequence"/>
</dbReference>
<keyword evidence="3" id="KW-1185">Reference proteome</keyword>
<dbReference type="EMBL" id="JACHJT010000001">
    <property type="protein sequence ID" value="MBB4929591.1"/>
    <property type="molecule type" value="Genomic_DNA"/>
</dbReference>
<sequence>MRSQPVGAARRYLATPPKWRMTTGRALMWCACASAVAAAATGLPGVTASGPGSLMAETWRLYGFLVFAALFALLAYRPLGYRWVWEIVIVNKLLLAVTAGGFALGVLGPGEEVSGAVDAAVADGLLVVVAVLAYVLCRGWRAGPRASTPE</sequence>
<name>A0A7W7RDT8_9ACTN</name>
<feature type="transmembrane region" description="Helical" evidence="1">
    <location>
        <begin position="83"/>
        <end position="107"/>
    </location>
</feature>
<organism evidence="2 3">
    <name type="scientific">Lipingzhangella halophila</name>
    <dbReference type="NCBI Taxonomy" id="1783352"/>
    <lineage>
        <taxon>Bacteria</taxon>
        <taxon>Bacillati</taxon>
        <taxon>Actinomycetota</taxon>
        <taxon>Actinomycetes</taxon>
        <taxon>Streptosporangiales</taxon>
        <taxon>Nocardiopsidaceae</taxon>
        <taxon>Lipingzhangella</taxon>
    </lineage>
</organism>
<protein>
    <submittedName>
        <fullName evidence="2">Uncharacterized protein</fullName>
    </submittedName>
</protein>
<keyword evidence="1" id="KW-0472">Membrane</keyword>
<dbReference type="RefSeq" id="WP_184574202.1">
    <property type="nucleotide sequence ID" value="NZ_JACHJT010000001.1"/>
</dbReference>
<dbReference type="AlphaFoldDB" id="A0A7W7RDT8"/>
<evidence type="ECO:0000256" key="1">
    <source>
        <dbReference type="SAM" id="Phobius"/>
    </source>
</evidence>
<feature type="transmembrane region" description="Helical" evidence="1">
    <location>
        <begin position="119"/>
        <end position="137"/>
    </location>
</feature>
<gene>
    <name evidence="2" type="ORF">F4561_000411</name>
</gene>
<feature type="transmembrane region" description="Helical" evidence="1">
    <location>
        <begin position="59"/>
        <end position="76"/>
    </location>
</feature>